<dbReference type="SUPFAM" id="SSF48371">
    <property type="entry name" value="ARM repeat"/>
    <property type="match status" value="1"/>
</dbReference>
<name>A0A485KTU3_9STRA</name>
<dbReference type="InterPro" id="IPR039717">
    <property type="entry name" value="Hgh1"/>
</dbReference>
<sequence length="455" mass="50007">MSVSTEVKELVEFLSNPRADVRQSAIQLTVGLTGTDSGVQQLVKADAVKALCRLIGDMNAIARDAIHALVNITATHPGACENALNHDIVNRLMNQLDSDFQHKDLSMMLLANVTTTVEGAKALVSHDAKYSVREVILQKLTVAFLEGEPEPDGIDPATSEPKWDDDYQYVANVLANITQLEEGRAFLLRLRPQEHAKVQSLVEVLMPQVHSPNVVRRRGVVQALRNLCFDSDNHFFLYDTLDVASHMQRRLVGPEPLEDDEKVGMSSIVLSVLGPKKKRETDAQVRKDAVECLLLLCSSRNGRNILRQKKVYPVVRNAHLIESNEDVSESIYKLVDFLIRDEEGEEPDWNEIRAKSLGGAAEETQLVAESAAVPTAADDDKKTPVAKTDLPKPKQELPKPKPDAYKPPPPPAPVVAAPLEEEEVNDESAAALAKEIAILDVSSDEEDDDAPPLVA</sequence>
<feature type="domain" description="Protein HGH1 C-terminal" evidence="5">
    <location>
        <begin position="292"/>
        <end position="346"/>
    </location>
</feature>
<feature type="region of interest" description="Disordered" evidence="3">
    <location>
        <begin position="370"/>
        <end position="428"/>
    </location>
</feature>
<evidence type="ECO:0000313" key="7">
    <source>
        <dbReference type="EMBL" id="VFT88420.1"/>
    </source>
</evidence>
<feature type="compositionally biased region" description="Basic and acidic residues" evidence="3">
    <location>
        <begin position="378"/>
        <end position="404"/>
    </location>
</feature>
<keyword evidence="8" id="KW-1185">Reference proteome</keyword>
<gene>
    <name evidence="7" type="primary">Aste57867_11561</name>
    <name evidence="6" type="ORF">As57867_011518</name>
    <name evidence="7" type="ORF">ASTE57867_11561</name>
</gene>
<reference evidence="6" key="2">
    <citation type="submission" date="2019-06" db="EMBL/GenBank/DDBJ databases">
        <title>Genomics analysis of Aphanomyces spp. identifies a new class of oomycete effector associated with host adaptation.</title>
        <authorList>
            <person name="Gaulin E."/>
        </authorList>
    </citation>
    <scope>NUCLEOTIDE SEQUENCE</scope>
    <source>
        <strain evidence="6">CBS 578.67</strain>
    </source>
</reference>
<evidence type="ECO:0000256" key="3">
    <source>
        <dbReference type="SAM" id="MobiDB-lite"/>
    </source>
</evidence>
<evidence type="ECO:0000313" key="8">
    <source>
        <dbReference type="Proteomes" id="UP000332933"/>
    </source>
</evidence>
<reference evidence="7 8" key="1">
    <citation type="submission" date="2019-03" db="EMBL/GenBank/DDBJ databases">
        <authorList>
            <person name="Gaulin E."/>
            <person name="Dumas B."/>
        </authorList>
    </citation>
    <scope>NUCLEOTIDE SEQUENCE [LARGE SCALE GENOMIC DNA]</scope>
    <source>
        <strain evidence="7">CBS 568.67</strain>
    </source>
</reference>
<dbReference type="InterPro" id="IPR016024">
    <property type="entry name" value="ARM-type_fold"/>
</dbReference>
<dbReference type="PANTHER" id="PTHR13387:SF9">
    <property type="entry name" value="PROTEIN HGH1 HOMOLOG"/>
    <property type="match status" value="1"/>
</dbReference>
<comment type="similarity">
    <text evidence="1">Belongs to the HGH1 family.</text>
</comment>
<evidence type="ECO:0000256" key="2">
    <source>
        <dbReference type="ARBA" id="ARBA00014076"/>
    </source>
</evidence>
<feature type="domain" description="Protein HGH1 N-terminal" evidence="4">
    <location>
        <begin position="98"/>
        <end position="287"/>
    </location>
</feature>
<dbReference type="PANTHER" id="PTHR13387">
    <property type="entry name" value="PROTEIN HGH1 HOMOLOG"/>
    <property type="match status" value="1"/>
</dbReference>
<proteinExistence type="inferred from homology"/>
<dbReference type="InterPro" id="IPR007206">
    <property type="entry name" value="Protein_HGH1_C"/>
</dbReference>
<dbReference type="Pfam" id="PF04063">
    <property type="entry name" value="DUF383"/>
    <property type="match status" value="1"/>
</dbReference>
<organism evidence="7 8">
    <name type="scientific">Aphanomyces stellatus</name>
    <dbReference type="NCBI Taxonomy" id="120398"/>
    <lineage>
        <taxon>Eukaryota</taxon>
        <taxon>Sar</taxon>
        <taxon>Stramenopiles</taxon>
        <taxon>Oomycota</taxon>
        <taxon>Saprolegniomycetes</taxon>
        <taxon>Saprolegniales</taxon>
        <taxon>Verrucalvaceae</taxon>
        <taxon>Aphanomyces</taxon>
    </lineage>
</organism>
<dbReference type="EMBL" id="VJMH01005292">
    <property type="protein sequence ID" value="KAF0697768.1"/>
    <property type="molecule type" value="Genomic_DNA"/>
</dbReference>
<dbReference type="Gene3D" id="1.25.10.10">
    <property type="entry name" value="Leucine-rich Repeat Variant"/>
    <property type="match status" value="2"/>
</dbReference>
<evidence type="ECO:0000259" key="4">
    <source>
        <dbReference type="Pfam" id="PF04063"/>
    </source>
</evidence>
<accession>A0A485KTU3</accession>
<protein>
    <recommendedName>
        <fullName evidence="2">Protein HGH1 homolog</fullName>
    </recommendedName>
</protein>
<dbReference type="InterPro" id="IPR007205">
    <property type="entry name" value="Protein_HGH1_N"/>
</dbReference>
<dbReference type="EMBL" id="CAADRA010005313">
    <property type="protein sequence ID" value="VFT88420.1"/>
    <property type="molecule type" value="Genomic_DNA"/>
</dbReference>
<dbReference type="Proteomes" id="UP000332933">
    <property type="component" value="Unassembled WGS sequence"/>
</dbReference>
<dbReference type="Pfam" id="PF04064">
    <property type="entry name" value="DUF384"/>
    <property type="match status" value="1"/>
</dbReference>
<dbReference type="InterPro" id="IPR011989">
    <property type="entry name" value="ARM-like"/>
</dbReference>
<dbReference type="AlphaFoldDB" id="A0A485KTU3"/>
<evidence type="ECO:0000259" key="5">
    <source>
        <dbReference type="Pfam" id="PF04064"/>
    </source>
</evidence>
<evidence type="ECO:0000313" key="6">
    <source>
        <dbReference type="EMBL" id="KAF0697768.1"/>
    </source>
</evidence>
<evidence type="ECO:0000256" key="1">
    <source>
        <dbReference type="ARBA" id="ARBA00006712"/>
    </source>
</evidence>
<dbReference type="OrthoDB" id="338814at2759"/>